<dbReference type="Proteomes" id="UP000245535">
    <property type="component" value="Unassembled WGS sequence"/>
</dbReference>
<dbReference type="PROSITE" id="PS00893">
    <property type="entry name" value="NUDIX_BOX"/>
    <property type="match status" value="1"/>
</dbReference>
<accession>A0A315ZFC7</accession>
<evidence type="ECO:0000313" key="4">
    <source>
        <dbReference type="EMBL" id="PWJ44265.1"/>
    </source>
</evidence>
<sequence>MQFYTGESLIEVKDYTLKTAPSAGVFMQSFASPDQIISFYEMARDGRISGKPHLIFYVRDYEKTVGAIRKYFEIIHAAGGIVEKKDKLLFIKRWGLWDLPKGKVEENEDIAEAALREVEEECGITAKLKEKIGETWHTYQRDGKEVLKCTHWYRMKCKDDSEMQPQTEEDIEQVEWMTTEKVEQTCLKETYASIRDIYEQYQKLMSERK</sequence>
<dbReference type="CDD" id="cd03673">
    <property type="entry name" value="NUDIX_Ap6A_hydrolase"/>
    <property type="match status" value="1"/>
</dbReference>
<dbReference type="Gene3D" id="3.90.79.10">
    <property type="entry name" value="Nucleoside Triphosphate Pyrophosphohydrolase"/>
    <property type="match status" value="1"/>
</dbReference>
<dbReference type="OrthoDB" id="9816289at2"/>
<feature type="domain" description="Nudix hydrolase" evidence="3">
    <location>
        <begin position="73"/>
        <end position="199"/>
    </location>
</feature>
<evidence type="ECO:0000256" key="2">
    <source>
        <dbReference type="RuleBase" id="RU003476"/>
    </source>
</evidence>
<dbReference type="Pfam" id="PF00293">
    <property type="entry name" value="NUDIX"/>
    <property type="match status" value="1"/>
</dbReference>
<evidence type="ECO:0000256" key="1">
    <source>
        <dbReference type="ARBA" id="ARBA00022801"/>
    </source>
</evidence>
<comment type="caution">
    <text evidence="4">The sequence shown here is derived from an EMBL/GenBank/DDBJ whole genome shotgun (WGS) entry which is preliminary data.</text>
</comment>
<reference evidence="4 5" key="1">
    <citation type="submission" date="2018-03" db="EMBL/GenBank/DDBJ databases">
        <title>Genomic Encyclopedia of Archaeal and Bacterial Type Strains, Phase II (KMG-II): from individual species to whole genera.</title>
        <authorList>
            <person name="Goeker M."/>
        </authorList>
    </citation>
    <scope>NUCLEOTIDE SEQUENCE [LARGE SCALE GENOMIC DNA]</scope>
    <source>
        <strain evidence="4 5">DSM 28229</strain>
    </source>
</reference>
<dbReference type="PANTHER" id="PTHR43736">
    <property type="entry name" value="ADP-RIBOSE PYROPHOSPHATASE"/>
    <property type="match status" value="1"/>
</dbReference>
<dbReference type="EMBL" id="QGDO01000001">
    <property type="protein sequence ID" value="PWJ44265.1"/>
    <property type="molecule type" value="Genomic_DNA"/>
</dbReference>
<keyword evidence="5" id="KW-1185">Reference proteome</keyword>
<protein>
    <submittedName>
        <fullName evidence="4">ADP-ribose pyrophosphatase YjhB (NUDIX family)</fullName>
    </submittedName>
</protein>
<dbReference type="PANTHER" id="PTHR43736:SF1">
    <property type="entry name" value="DIHYDRONEOPTERIN TRIPHOSPHATE DIPHOSPHATASE"/>
    <property type="match status" value="1"/>
</dbReference>
<dbReference type="GO" id="GO:0016787">
    <property type="term" value="F:hydrolase activity"/>
    <property type="evidence" value="ECO:0007669"/>
    <property type="project" value="UniProtKB-KW"/>
</dbReference>
<dbReference type="PROSITE" id="PS51462">
    <property type="entry name" value="NUDIX"/>
    <property type="match status" value="1"/>
</dbReference>
<dbReference type="InterPro" id="IPR020476">
    <property type="entry name" value="Nudix_hydrolase"/>
</dbReference>
<keyword evidence="1 2" id="KW-0378">Hydrolase</keyword>
<dbReference type="InterPro" id="IPR000086">
    <property type="entry name" value="NUDIX_hydrolase_dom"/>
</dbReference>
<evidence type="ECO:0000313" key="5">
    <source>
        <dbReference type="Proteomes" id="UP000245535"/>
    </source>
</evidence>
<dbReference type="InterPro" id="IPR015797">
    <property type="entry name" value="NUDIX_hydrolase-like_dom_sf"/>
</dbReference>
<gene>
    <name evidence="4" type="ORF">BC781_101615</name>
</gene>
<dbReference type="AlphaFoldDB" id="A0A315ZFC7"/>
<name>A0A315ZFC7_SEDFL</name>
<comment type="similarity">
    <text evidence="2">Belongs to the Nudix hydrolase family.</text>
</comment>
<evidence type="ECO:0000259" key="3">
    <source>
        <dbReference type="PROSITE" id="PS51462"/>
    </source>
</evidence>
<organism evidence="4 5">
    <name type="scientific">Sediminitomix flava</name>
    <dbReference type="NCBI Taxonomy" id="379075"/>
    <lineage>
        <taxon>Bacteria</taxon>
        <taxon>Pseudomonadati</taxon>
        <taxon>Bacteroidota</taxon>
        <taxon>Cytophagia</taxon>
        <taxon>Cytophagales</taxon>
        <taxon>Flammeovirgaceae</taxon>
        <taxon>Sediminitomix</taxon>
    </lineage>
</organism>
<dbReference type="InterPro" id="IPR020084">
    <property type="entry name" value="NUDIX_hydrolase_CS"/>
</dbReference>
<dbReference type="RefSeq" id="WP_109615770.1">
    <property type="nucleotide sequence ID" value="NZ_QGDO01000001.1"/>
</dbReference>
<proteinExistence type="inferred from homology"/>
<dbReference type="SUPFAM" id="SSF55811">
    <property type="entry name" value="Nudix"/>
    <property type="match status" value="1"/>
</dbReference>
<dbReference type="PRINTS" id="PR00502">
    <property type="entry name" value="NUDIXFAMILY"/>
</dbReference>